<keyword evidence="3" id="KW-1185">Reference proteome</keyword>
<reference evidence="2" key="1">
    <citation type="submission" date="2020-09" db="EMBL/GenBank/DDBJ databases">
        <title>Iningainema tapete sp. nov. (Scytonemataceae, Cyanobacteria) from greenhouses in central Florida (USA) produces two types of nodularin with biosynthetic potential for microcystin-LR and anabaenopeptins.</title>
        <authorList>
            <person name="Berthold D.E."/>
            <person name="Lefler F.W."/>
            <person name="Huang I.-S."/>
            <person name="Abdulla H."/>
            <person name="Zimba P.V."/>
            <person name="Laughinghouse H.D. IV."/>
        </authorList>
    </citation>
    <scope>NUCLEOTIDE SEQUENCE</scope>
    <source>
        <strain evidence="2">BLCCT55</strain>
    </source>
</reference>
<feature type="region of interest" description="Disordered" evidence="1">
    <location>
        <begin position="1"/>
        <end position="22"/>
    </location>
</feature>
<evidence type="ECO:0000256" key="1">
    <source>
        <dbReference type="SAM" id="MobiDB-lite"/>
    </source>
</evidence>
<name>A0A8J6XJW2_9CYAN</name>
<gene>
    <name evidence="2" type="ORF">ICL16_19550</name>
</gene>
<organism evidence="2 3">
    <name type="scientific">Iningainema tapete BLCC-T55</name>
    <dbReference type="NCBI Taxonomy" id="2748662"/>
    <lineage>
        <taxon>Bacteria</taxon>
        <taxon>Bacillati</taxon>
        <taxon>Cyanobacteriota</taxon>
        <taxon>Cyanophyceae</taxon>
        <taxon>Nostocales</taxon>
        <taxon>Scytonemataceae</taxon>
        <taxon>Iningainema tapete</taxon>
    </lineage>
</organism>
<feature type="region of interest" description="Disordered" evidence="1">
    <location>
        <begin position="78"/>
        <end position="102"/>
    </location>
</feature>
<accession>A0A8J6XJW2</accession>
<dbReference type="RefSeq" id="WP_190830929.1">
    <property type="nucleotide sequence ID" value="NZ_CAWPPI010000067.1"/>
</dbReference>
<dbReference type="AlphaFoldDB" id="A0A8J6XJW2"/>
<sequence>MGEDNLIFGGNSTPGNSSTSTGSYNYEFNFTRTERVRTPFDPLLDLLDVSIPELLGGSGSNLASNPFGGNPFEFNPTAGVNNPAIGSNNPFGGGNSGDFGGI</sequence>
<dbReference type="Proteomes" id="UP000629098">
    <property type="component" value="Unassembled WGS sequence"/>
</dbReference>
<proteinExistence type="predicted"/>
<feature type="compositionally biased region" description="Gly residues" evidence="1">
    <location>
        <begin position="91"/>
        <end position="102"/>
    </location>
</feature>
<protein>
    <submittedName>
        <fullName evidence="2">Uncharacterized protein</fullName>
    </submittedName>
</protein>
<comment type="caution">
    <text evidence="2">The sequence shown here is derived from an EMBL/GenBank/DDBJ whole genome shotgun (WGS) entry which is preliminary data.</text>
</comment>
<evidence type="ECO:0000313" key="3">
    <source>
        <dbReference type="Proteomes" id="UP000629098"/>
    </source>
</evidence>
<evidence type="ECO:0000313" key="2">
    <source>
        <dbReference type="EMBL" id="MBD2774207.1"/>
    </source>
</evidence>
<dbReference type="EMBL" id="JACXAE010000067">
    <property type="protein sequence ID" value="MBD2774207.1"/>
    <property type="molecule type" value="Genomic_DNA"/>
</dbReference>
<feature type="compositionally biased region" description="Low complexity" evidence="1">
    <location>
        <begin position="9"/>
        <end position="22"/>
    </location>
</feature>